<protein>
    <submittedName>
        <fullName evidence="4">Zinc finger protein</fullName>
    </submittedName>
</protein>
<dbReference type="EMBL" id="JADAQX010000117">
    <property type="protein sequence ID" value="KAF8821850.1"/>
    <property type="molecule type" value="Genomic_DNA"/>
</dbReference>
<proteinExistence type="predicted"/>
<dbReference type="PROSITE" id="PS00028">
    <property type="entry name" value="ZINC_FINGER_C2H2_1"/>
    <property type="match status" value="1"/>
</dbReference>
<keyword evidence="1" id="KW-0862">Zinc</keyword>
<evidence type="ECO:0000259" key="3">
    <source>
        <dbReference type="PROSITE" id="PS50157"/>
    </source>
</evidence>
<accession>A0ABQ7JD60</accession>
<feature type="region of interest" description="Disordered" evidence="2">
    <location>
        <begin position="1073"/>
        <end position="1097"/>
    </location>
</feature>
<evidence type="ECO:0000256" key="2">
    <source>
        <dbReference type="SAM" id="MobiDB-lite"/>
    </source>
</evidence>
<keyword evidence="1" id="KW-0863">Zinc-finger</keyword>
<feature type="domain" description="C2H2-type" evidence="3">
    <location>
        <begin position="235"/>
        <end position="262"/>
    </location>
</feature>
<dbReference type="InterPro" id="IPR013087">
    <property type="entry name" value="Znf_C2H2_type"/>
</dbReference>
<evidence type="ECO:0000256" key="1">
    <source>
        <dbReference type="PROSITE-ProRule" id="PRU00042"/>
    </source>
</evidence>
<keyword evidence="5" id="KW-1185">Reference proteome</keyword>
<keyword evidence="1" id="KW-0479">Metal-binding</keyword>
<dbReference type="PROSITE" id="PS50157">
    <property type="entry name" value="ZINC_FINGER_C2H2_2"/>
    <property type="match status" value="1"/>
</dbReference>
<evidence type="ECO:0000313" key="4">
    <source>
        <dbReference type="EMBL" id="KAF8821850.1"/>
    </source>
</evidence>
<dbReference type="Proteomes" id="UP000823046">
    <property type="component" value="Unassembled WGS sequence"/>
</dbReference>
<sequence length="1097" mass="122453">MYRARSSAQLKKDEMGLQGVFLPTSLPSSSIFQPPFSAVRSSYLRLKKKRKLLEIDEAVKIYVEKQLPAKLEPLPSRLESSTYPHRGDLIRGTGSFNASDHMRFSKQQLIQSSRFPFSLSSSQISSASAIPEEELQRRVKLAYAEDLSTAHAVKKRRGIGSQVIFHKSHQRVFTSDLSKLELAYLLQFADLLQTEEHESLTSEKKLEAASRIYNQQISAHVPLESIKCFYDDRKFRCQACGLRFKTSSAKSIHLNKHFEKDERQRMQSLTSKVVTSGAIKQTGRPSVSKTSWKTLLQWIYDDEADTANANVVSSSFVAIDSRMFSQFVDSLLKSLTQLDAAKISAETGSPLPPWFPPRSTKNYRLLAPISNGVEASAFSSADASLGYINKEAIPEQSQLQADFKVEDFMASLWKWSLRGEGSFSQKTDTIFANQANVSITPQSDPDRSTSLAEKLVAQIDSMLPICLKNAVLEKLQLREYVEDLLCQTSENHDVFFGSIHILRGASYVSRLVLRLLQLGGGVGMQAFHPIHSLSSSMQACRNVNLQSARIDKGLSILQKSDGSVTFSVINRNNANESSAENETIMPLGISGGYSHFSVCSQCIGKLTPIWNETFHDWFFLNSLSIYDHRNDISKSLKNALLHQSGIPTDTEVSFLSPDNPSEIAMEQRITRHDTLPLDTVKEEIKILESLHEKSYGQLPGDNSSGIITELKQDQLVDVAAEGKQIKQEESNPLENSLFYEAINEMYKKEVVSLEHLEYQGSKSVPSSMSLKGKHENRNNSNLWGMPSDISWRINSYDPTETVGHVDPAYNRNVDGCPLQSGVNIPFLQTDCFETELNALRIERSAKYNLLVLQLPAVQNPNASIQINSEEIDLNDASDIEPDFERSYGSLQFQGESSILSDASIKMISCVSSKNENGARTAHALVDDSLFETANIKKNPFSTSAGGIYPSYMTKGLSNVICNIETVHNDCWMRSAIVNLESQNRGFSASKQSSDPIIKLIEIISSCLDSATSRLSTCSLLTNIRNQFDCVSSFCPFPTLGAQLLEVDECRKNISIDTSSGNENFRNHRTNNSSLLRDALSNPSRKNSPNHDLRRRRF</sequence>
<name>A0ABQ7JD60_9APIC</name>
<reference evidence="4 5" key="1">
    <citation type="journal article" date="2020" name="bioRxiv">
        <title>Metabolic contributions of an alphaproteobacterial endosymbiont in the apicomplexan Cardiosporidium cionae.</title>
        <authorList>
            <person name="Hunter E.S."/>
            <person name="Paight C.J."/>
            <person name="Lane C.E."/>
        </authorList>
    </citation>
    <scope>NUCLEOTIDE SEQUENCE [LARGE SCALE GENOMIC DNA]</scope>
    <source>
        <strain evidence="4">ESH_2018</strain>
    </source>
</reference>
<evidence type="ECO:0000313" key="5">
    <source>
        <dbReference type="Proteomes" id="UP000823046"/>
    </source>
</evidence>
<gene>
    <name evidence="4" type="ORF">IE077_001450</name>
</gene>
<comment type="caution">
    <text evidence="4">The sequence shown here is derived from an EMBL/GenBank/DDBJ whole genome shotgun (WGS) entry which is preliminary data.</text>
</comment>
<feature type="compositionally biased region" description="Polar residues" evidence="2">
    <location>
        <begin position="1073"/>
        <end position="1086"/>
    </location>
</feature>
<organism evidence="4 5">
    <name type="scientific">Cardiosporidium cionae</name>
    <dbReference type="NCBI Taxonomy" id="476202"/>
    <lineage>
        <taxon>Eukaryota</taxon>
        <taxon>Sar</taxon>
        <taxon>Alveolata</taxon>
        <taxon>Apicomplexa</taxon>
        <taxon>Aconoidasida</taxon>
        <taxon>Nephromycida</taxon>
        <taxon>Cardiosporidium</taxon>
    </lineage>
</organism>